<dbReference type="EMBL" id="AGNL01000300">
    <property type="protein sequence ID" value="EJK77881.1"/>
    <property type="molecule type" value="Genomic_DNA"/>
</dbReference>
<feature type="compositionally biased region" description="Basic residues" evidence="1">
    <location>
        <begin position="678"/>
        <end position="696"/>
    </location>
</feature>
<dbReference type="Proteomes" id="UP000266841">
    <property type="component" value="Unassembled WGS sequence"/>
</dbReference>
<gene>
    <name evidence="2" type="ORF">THAOC_00255</name>
</gene>
<dbReference type="AlphaFoldDB" id="K0TPF1"/>
<comment type="caution">
    <text evidence="2">The sequence shown here is derived from an EMBL/GenBank/DDBJ whole genome shotgun (WGS) entry which is preliminary data.</text>
</comment>
<evidence type="ECO:0000313" key="3">
    <source>
        <dbReference type="Proteomes" id="UP000266841"/>
    </source>
</evidence>
<reference evidence="2 3" key="1">
    <citation type="journal article" date="2012" name="Genome Biol.">
        <title>Genome and low-iron response of an oceanic diatom adapted to chronic iron limitation.</title>
        <authorList>
            <person name="Lommer M."/>
            <person name="Specht M."/>
            <person name="Roy A.S."/>
            <person name="Kraemer L."/>
            <person name="Andreson R."/>
            <person name="Gutowska M.A."/>
            <person name="Wolf J."/>
            <person name="Bergner S.V."/>
            <person name="Schilhabel M.B."/>
            <person name="Klostermeier U.C."/>
            <person name="Beiko R.G."/>
            <person name="Rosenstiel P."/>
            <person name="Hippler M."/>
            <person name="Laroche J."/>
        </authorList>
    </citation>
    <scope>NUCLEOTIDE SEQUENCE [LARGE SCALE GENOMIC DNA]</scope>
    <source>
        <strain evidence="2 3">CCMP1005</strain>
    </source>
</reference>
<evidence type="ECO:0000313" key="2">
    <source>
        <dbReference type="EMBL" id="EJK77881.1"/>
    </source>
</evidence>
<feature type="region of interest" description="Disordered" evidence="1">
    <location>
        <begin position="600"/>
        <end position="716"/>
    </location>
</feature>
<sequence length="775" mass="86784">MEADIISGKFRKPVSLVASSTPCIGSYATVRPLLAKFNRLNTDQLSIALRAIAPAEEEKIKKTNDEIRPCNTERHHRNSNVTNASTDRHSYLLFNLRLRLRCFNAEQLSIALRAVAQAEKEKKMKKKKNNIHLQPRNTEQCHGNSSVTNASANCQPTVPCLQPRLRADAPPWSPPANDDGSLFPIESDSYREYRTRDRHCLLTAAEGGPIDDQADNWELINSSEISSLPLTAQERIDYFAPFTHEQCDRVDWIGAIVLAYADVSAMFMKYESFFLTILTGMDGIPTDPILYRQKYTDAFLELQQFLPDLKLRNCRSWETNPALANVIHDLQQLGAVSHYGDSDTAQSSLSSSDIRVPIPSDEMTIPTGTEASEPPNYQVDAHPSVHHTIISEDAPIAPPTDLQTTDANPSASQPVISHQADEIDAPILRTVTYEDDEFINEPNPCKRAGTSDALPYPTQARNTITDNAEDHIAQFIQSMEMTLDDELNEFLQITSDICTTLDGRSRIQATQCTTDPECELNDCNMPTAELLLQLSQPAFTPHHPTYKPDDPLDPGPPGTEPPHHRLHNFPAGLAEDIMSFSRHSLRPAFANNTHHHVSTGSLPICPVSEPTGSSLQDHGGDNDNESHGPRARNHRRNIRRRLKRKAARLSRQQVGTSREDNAQNFARSSSKPQDSHGPRAKNHRRKICRRNKRKAAHMSSQAQKKTHAMSSGRPIIGSSFSQRRQASLLGWEYTTQDTQHSYLKRKSTHTFGMNSTTMGKFRSEEDSCDVFWGSR</sequence>
<proteinExistence type="predicted"/>
<keyword evidence="3" id="KW-1185">Reference proteome</keyword>
<evidence type="ECO:0000256" key="1">
    <source>
        <dbReference type="SAM" id="MobiDB-lite"/>
    </source>
</evidence>
<accession>K0TPF1</accession>
<feature type="compositionally biased region" description="Basic and acidic residues" evidence="1">
    <location>
        <begin position="618"/>
        <end position="628"/>
    </location>
</feature>
<feature type="region of interest" description="Disordered" evidence="1">
    <location>
        <begin position="539"/>
        <end position="568"/>
    </location>
</feature>
<organism evidence="2 3">
    <name type="scientific">Thalassiosira oceanica</name>
    <name type="common">Marine diatom</name>
    <dbReference type="NCBI Taxonomy" id="159749"/>
    <lineage>
        <taxon>Eukaryota</taxon>
        <taxon>Sar</taxon>
        <taxon>Stramenopiles</taxon>
        <taxon>Ochrophyta</taxon>
        <taxon>Bacillariophyta</taxon>
        <taxon>Coscinodiscophyceae</taxon>
        <taxon>Thalassiosirophycidae</taxon>
        <taxon>Thalassiosirales</taxon>
        <taxon>Thalassiosiraceae</taxon>
        <taxon>Thalassiosira</taxon>
    </lineage>
</organism>
<feature type="compositionally biased region" description="Polar residues" evidence="1">
    <location>
        <begin position="652"/>
        <end position="672"/>
    </location>
</feature>
<name>K0TPF1_THAOC</name>
<protein>
    <submittedName>
        <fullName evidence="2">Uncharacterized protein</fullName>
    </submittedName>
</protein>
<feature type="compositionally biased region" description="Basic residues" evidence="1">
    <location>
        <begin position="629"/>
        <end position="648"/>
    </location>
</feature>